<comment type="caution">
    <text evidence="1">The sequence shown here is derived from an EMBL/GenBank/DDBJ whole genome shotgun (WGS) entry which is preliminary data.</text>
</comment>
<protein>
    <submittedName>
        <fullName evidence="1">Uncharacterized protein</fullName>
    </submittedName>
</protein>
<reference evidence="1 2" key="1">
    <citation type="submission" date="2020-01" db="EMBL/GenBank/DDBJ databases">
        <authorList>
            <consortium name="DOE Joint Genome Institute"/>
            <person name="Haridas S."/>
            <person name="Albert R."/>
            <person name="Binder M."/>
            <person name="Bloem J."/>
            <person name="Labutti K."/>
            <person name="Salamov A."/>
            <person name="Andreopoulos B."/>
            <person name="Baker S.E."/>
            <person name="Barry K."/>
            <person name="Bills G."/>
            <person name="Bluhm B.H."/>
            <person name="Cannon C."/>
            <person name="Castanera R."/>
            <person name="Culley D.E."/>
            <person name="Daum C."/>
            <person name="Ezra D."/>
            <person name="Gonzalez J.B."/>
            <person name="Henrissat B."/>
            <person name="Kuo A."/>
            <person name="Liang C."/>
            <person name="Lipzen A."/>
            <person name="Lutzoni F."/>
            <person name="Magnuson J."/>
            <person name="Mondo S."/>
            <person name="Nolan M."/>
            <person name="Ohm R."/>
            <person name="Pangilinan J."/>
            <person name="Park H.-J.H."/>
            <person name="Ramirez L."/>
            <person name="Alfaro M."/>
            <person name="Sun H."/>
            <person name="Tritt A."/>
            <person name="Yoshinaga Y."/>
            <person name="Zwiers L.-H.L."/>
            <person name="Turgeon B.G."/>
            <person name="Goodwin S.B."/>
            <person name="Spatafora J.W."/>
            <person name="Crous P.W."/>
            <person name="Grigoriev I.V."/>
        </authorList>
    </citation>
    <scope>NUCLEOTIDE SEQUENCE [LARGE SCALE GENOMIC DNA]</scope>
    <source>
        <strain evidence="1 2">CBS 611.86</strain>
    </source>
</reference>
<keyword evidence="2" id="KW-1185">Reference proteome</keyword>
<proteinExistence type="predicted"/>
<accession>A0A7C8IB90</accession>
<organism evidence="1 2">
    <name type="scientific">Massariosphaeria phaeospora</name>
    <dbReference type="NCBI Taxonomy" id="100035"/>
    <lineage>
        <taxon>Eukaryota</taxon>
        <taxon>Fungi</taxon>
        <taxon>Dikarya</taxon>
        <taxon>Ascomycota</taxon>
        <taxon>Pezizomycotina</taxon>
        <taxon>Dothideomycetes</taxon>
        <taxon>Pleosporomycetidae</taxon>
        <taxon>Pleosporales</taxon>
        <taxon>Pleosporales incertae sedis</taxon>
        <taxon>Massariosphaeria</taxon>
    </lineage>
</organism>
<sequence length="343" mass="38321">MPAREAGDIALLLKGPWLGSLFALSEGRKFGLVMEENESDYRPESGEVGIAASEVPWTVASKVYQGRPCLGLSSPRFLLTVPSKEAPIRNAEEMRALSHFAIRQPSTYSTEIGAHFLREVCTQPYTFTQVTITMRGQALSFSRQLSLSLMPPAPKGRQVQIPDRQEEAASLCDDVGDETTISISKSQRSIIPSRKFAHIRAPQATTSPFEPSSPRGIAFPQRFTSQHRNLKSRPGYVATQSHARTRHPSPRSLSLQALRLAPATIPTREPFDCNKKNFRARQLSIAHKLHQDLEFISNSQHQYALLWHNLSSRVQATVADYYQRGRGRGRGDGSWDPTQFPDK</sequence>
<dbReference type="AlphaFoldDB" id="A0A7C8IB90"/>
<name>A0A7C8IB90_9PLEO</name>
<dbReference type="EMBL" id="JAADJZ010000008">
    <property type="protein sequence ID" value="KAF2872812.1"/>
    <property type="molecule type" value="Genomic_DNA"/>
</dbReference>
<gene>
    <name evidence="1" type="ORF">BDV95DRAFT_660446</name>
</gene>
<evidence type="ECO:0000313" key="2">
    <source>
        <dbReference type="Proteomes" id="UP000481861"/>
    </source>
</evidence>
<evidence type="ECO:0000313" key="1">
    <source>
        <dbReference type="EMBL" id="KAF2872812.1"/>
    </source>
</evidence>
<dbReference type="Proteomes" id="UP000481861">
    <property type="component" value="Unassembled WGS sequence"/>
</dbReference>